<evidence type="ECO:0000313" key="1">
    <source>
        <dbReference type="EMBL" id="KAJ4438757.1"/>
    </source>
</evidence>
<evidence type="ECO:0000313" key="2">
    <source>
        <dbReference type="Proteomes" id="UP001148838"/>
    </source>
</evidence>
<dbReference type="Proteomes" id="UP001148838">
    <property type="component" value="Unassembled WGS sequence"/>
</dbReference>
<gene>
    <name evidence="1" type="ORF">ANN_14708</name>
</gene>
<organism evidence="1 2">
    <name type="scientific">Periplaneta americana</name>
    <name type="common">American cockroach</name>
    <name type="synonym">Blatta americana</name>
    <dbReference type="NCBI Taxonomy" id="6978"/>
    <lineage>
        <taxon>Eukaryota</taxon>
        <taxon>Metazoa</taxon>
        <taxon>Ecdysozoa</taxon>
        <taxon>Arthropoda</taxon>
        <taxon>Hexapoda</taxon>
        <taxon>Insecta</taxon>
        <taxon>Pterygota</taxon>
        <taxon>Neoptera</taxon>
        <taxon>Polyneoptera</taxon>
        <taxon>Dictyoptera</taxon>
        <taxon>Blattodea</taxon>
        <taxon>Blattoidea</taxon>
        <taxon>Blattidae</taxon>
        <taxon>Blattinae</taxon>
        <taxon>Periplaneta</taxon>
    </lineage>
</organism>
<sequence>MAGLCEGGNEPWSSLKAICISFKSFSPSSPLLVFEYEITVRTASIASAVAWAQNAGHTFHIRGRISKSSRRKDSLAKLTGSGLKADPPGNLIKATISF</sequence>
<comment type="caution">
    <text evidence="1">The sequence shown here is derived from an EMBL/GenBank/DDBJ whole genome shotgun (WGS) entry which is preliminary data.</text>
</comment>
<dbReference type="EMBL" id="JAJSOF020000019">
    <property type="protein sequence ID" value="KAJ4438757.1"/>
    <property type="molecule type" value="Genomic_DNA"/>
</dbReference>
<reference evidence="1 2" key="1">
    <citation type="journal article" date="2022" name="Allergy">
        <title>Genome assembly and annotation of Periplaneta americana reveal a comprehensive cockroach allergen profile.</title>
        <authorList>
            <person name="Wang L."/>
            <person name="Xiong Q."/>
            <person name="Saelim N."/>
            <person name="Wang L."/>
            <person name="Nong W."/>
            <person name="Wan A.T."/>
            <person name="Shi M."/>
            <person name="Liu X."/>
            <person name="Cao Q."/>
            <person name="Hui J.H.L."/>
            <person name="Sookrung N."/>
            <person name="Leung T.F."/>
            <person name="Tungtrongchitr A."/>
            <person name="Tsui S.K.W."/>
        </authorList>
    </citation>
    <scope>NUCLEOTIDE SEQUENCE [LARGE SCALE GENOMIC DNA]</scope>
    <source>
        <strain evidence="1">PWHHKU_190912</strain>
    </source>
</reference>
<keyword evidence="2" id="KW-1185">Reference proteome</keyword>
<name>A0ABQ8SYJ0_PERAM</name>
<accession>A0ABQ8SYJ0</accession>
<proteinExistence type="predicted"/>
<protein>
    <submittedName>
        <fullName evidence="1">Uncharacterized protein</fullName>
    </submittedName>
</protein>